<protein>
    <recommendedName>
        <fullName evidence="6">Exodeoxyribonuclease 7 small subunit</fullName>
        <ecNumber evidence="6">3.1.11.6</ecNumber>
    </recommendedName>
    <alternativeName>
        <fullName evidence="6">Exodeoxyribonuclease VII small subunit</fullName>
        <shortName evidence="6">Exonuclease VII small subunit</shortName>
    </alternativeName>
</protein>
<dbReference type="NCBIfam" id="NF002139">
    <property type="entry name" value="PRK00977.1-3"/>
    <property type="match status" value="1"/>
</dbReference>
<gene>
    <name evidence="6" type="primary">xseB</name>
    <name evidence="7" type="ORF">SmB9_04110</name>
</gene>
<comment type="catalytic activity">
    <reaction evidence="6">
        <text>Exonucleolytic cleavage in either 5'- to 3'- or 3'- to 5'-direction to yield nucleoside 5'-phosphates.</text>
        <dbReference type="EC" id="3.1.11.6"/>
    </reaction>
</comment>
<dbReference type="EC" id="3.1.11.6" evidence="6"/>
<keyword evidence="3 6" id="KW-0540">Nuclease</keyword>
<keyword evidence="2 6" id="KW-0963">Cytoplasm</keyword>
<dbReference type="PANTHER" id="PTHR34137:SF1">
    <property type="entry name" value="EXODEOXYRIBONUCLEASE 7 SMALL SUBUNIT"/>
    <property type="match status" value="1"/>
</dbReference>
<dbReference type="Pfam" id="PF02609">
    <property type="entry name" value="Exonuc_VII_S"/>
    <property type="match status" value="1"/>
</dbReference>
<comment type="similarity">
    <text evidence="1 6">Belongs to the XseB family.</text>
</comment>
<dbReference type="GO" id="GO:0006308">
    <property type="term" value="P:DNA catabolic process"/>
    <property type="evidence" value="ECO:0007669"/>
    <property type="project" value="UniProtKB-UniRule"/>
</dbReference>
<comment type="subunit">
    <text evidence="6">Heterooligomer composed of large and small subunits.</text>
</comment>
<evidence type="ECO:0000256" key="5">
    <source>
        <dbReference type="ARBA" id="ARBA00022839"/>
    </source>
</evidence>
<dbReference type="Gene3D" id="1.10.287.1040">
    <property type="entry name" value="Exonuclease VII, small subunit"/>
    <property type="match status" value="1"/>
</dbReference>
<evidence type="ECO:0000256" key="4">
    <source>
        <dbReference type="ARBA" id="ARBA00022801"/>
    </source>
</evidence>
<evidence type="ECO:0000256" key="2">
    <source>
        <dbReference type="ARBA" id="ARBA00022490"/>
    </source>
</evidence>
<keyword evidence="4 6" id="KW-0378">Hydrolase</keyword>
<dbReference type="Proteomes" id="UP000275727">
    <property type="component" value="Chromosome"/>
</dbReference>
<evidence type="ECO:0000313" key="8">
    <source>
        <dbReference type="Proteomes" id="UP000275727"/>
    </source>
</evidence>
<dbReference type="HAMAP" id="MF_00337">
    <property type="entry name" value="Exonuc_7_S"/>
    <property type="match status" value="1"/>
</dbReference>
<sequence length="87" mass="9364">MGSEMTGVDTASLEGLSFEAALARLEKIVHQLEAGEVDLEASIGLYEQGQQLKAFCESKLKAAQARIELIQIGPDGEPKGTRPFDTE</sequence>
<evidence type="ECO:0000256" key="3">
    <source>
        <dbReference type="ARBA" id="ARBA00022722"/>
    </source>
</evidence>
<organism evidence="7 8">
    <name type="scientific">Sphingosinicella microcystinivorans</name>
    <dbReference type="NCBI Taxonomy" id="335406"/>
    <lineage>
        <taxon>Bacteria</taxon>
        <taxon>Pseudomonadati</taxon>
        <taxon>Pseudomonadota</taxon>
        <taxon>Alphaproteobacteria</taxon>
        <taxon>Sphingomonadales</taxon>
        <taxon>Sphingosinicellaceae</taxon>
        <taxon>Sphingosinicella</taxon>
    </lineage>
</organism>
<evidence type="ECO:0000256" key="6">
    <source>
        <dbReference type="HAMAP-Rule" id="MF_00337"/>
    </source>
</evidence>
<comment type="subcellular location">
    <subcellularLocation>
        <location evidence="6">Cytoplasm</location>
    </subcellularLocation>
</comment>
<dbReference type="GO" id="GO:0008855">
    <property type="term" value="F:exodeoxyribonuclease VII activity"/>
    <property type="evidence" value="ECO:0007669"/>
    <property type="project" value="UniProtKB-UniRule"/>
</dbReference>
<comment type="function">
    <text evidence="6">Bidirectionally degrades single-stranded DNA into large acid-insoluble oligonucleotides, which are then degraded further into small acid-soluble oligonucleotides.</text>
</comment>
<reference evidence="7 8" key="1">
    <citation type="submission" date="2018-06" db="EMBL/GenBank/DDBJ databases">
        <title>Complete Genome Sequence of the Microcystin-Degrading Bacterium Sphingosinicella microcystinivorans Strain B-9.</title>
        <authorList>
            <person name="Jin H."/>
            <person name="Nishizawa T."/>
            <person name="Guo Y."/>
            <person name="Nishizawa A."/>
            <person name="Park H."/>
            <person name="Kato H."/>
            <person name="Tsuji K."/>
            <person name="Harada K."/>
        </authorList>
    </citation>
    <scope>NUCLEOTIDE SEQUENCE [LARGE SCALE GENOMIC DNA]</scope>
    <source>
        <strain evidence="7 8">B9</strain>
    </source>
</reference>
<dbReference type="NCBIfam" id="TIGR01280">
    <property type="entry name" value="xseB"/>
    <property type="match status" value="1"/>
</dbReference>
<dbReference type="KEGG" id="smic:SmB9_04110"/>
<dbReference type="GO" id="GO:0009318">
    <property type="term" value="C:exodeoxyribonuclease VII complex"/>
    <property type="evidence" value="ECO:0007669"/>
    <property type="project" value="UniProtKB-UniRule"/>
</dbReference>
<evidence type="ECO:0000256" key="1">
    <source>
        <dbReference type="ARBA" id="ARBA00009998"/>
    </source>
</evidence>
<dbReference type="AlphaFoldDB" id="A0AAD1D2V8"/>
<dbReference type="PANTHER" id="PTHR34137">
    <property type="entry name" value="EXODEOXYRIBONUCLEASE 7 SMALL SUBUNIT"/>
    <property type="match status" value="1"/>
</dbReference>
<proteinExistence type="inferred from homology"/>
<keyword evidence="5 6" id="KW-0269">Exonuclease</keyword>
<dbReference type="InterPro" id="IPR003761">
    <property type="entry name" value="Exonuc_VII_S"/>
</dbReference>
<name>A0AAD1D2V8_SPHMI</name>
<dbReference type="SUPFAM" id="SSF116842">
    <property type="entry name" value="XseB-like"/>
    <property type="match status" value="1"/>
</dbReference>
<dbReference type="InterPro" id="IPR037004">
    <property type="entry name" value="Exonuc_VII_ssu_sf"/>
</dbReference>
<dbReference type="GO" id="GO:0005829">
    <property type="term" value="C:cytosol"/>
    <property type="evidence" value="ECO:0007669"/>
    <property type="project" value="TreeGrafter"/>
</dbReference>
<accession>A0AAD1D2V8</accession>
<dbReference type="EMBL" id="AP018711">
    <property type="protein sequence ID" value="BBE32753.1"/>
    <property type="molecule type" value="Genomic_DNA"/>
</dbReference>
<evidence type="ECO:0000313" key="7">
    <source>
        <dbReference type="EMBL" id="BBE32753.1"/>
    </source>
</evidence>